<keyword evidence="7" id="KW-1185">Reference proteome</keyword>
<dbReference type="InterPro" id="IPR002168">
    <property type="entry name" value="Lipase_GDXG_HIS_AS"/>
</dbReference>
<evidence type="ECO:0000256" key="1">
    <source>
        <dbReference type="ARBA" id="ARBA00010515"/>
    </source>
</evidence>
<evidence type="ECO:0000256" key="4">
    <source>
        <dbReference type="SAM" id="MobiDB-lite"/>
    </source>
</evidence>
<dbReference type="Pfam" id="PF07859">
    <property type="entry name" value="Abhydrolase_3"/>
    <property type="match status" value="1"/>
</dbReference>
<comment type="similarity">
    <text evidence="1">Belongs to the 'GDXG' lipolytic enzyme family.</text>
</comment>
<comment type="caution">
    <text evidence="6">The sequence shown here is derived from an EMBL/GenBank/DDBJ whole genome shotgun (WGS) entry which is preliminary data.</text>
</comment>
<dbReference type="EMBL" id="JAPDFR010000009">
    <property type="protein sequence ID" value="KAK0382908.1"/>
    <property type="molecule type" value="Genomic_DNA"/>
</dbReference>
<dbReference type="PANTHER" id="PTHR48081:SF25">
    <property type="entry name" value="PUTATIVE (AFU_ORTHOLOGUE AFUA_3G11560)-RELATED"/>
    <property type="match status" value="1"/>
</dbReference>
<dbReference type="Gene3D" id="3.40.50.1820">
    <property type="entry name" value="alpha/beta hydrolase"/>
    <property type="match status" value="1"/>
</dbReference>
<dbReference type="AlphaFoldDB" id="A0AA39L3L5"/>
<protein>
    <recommendedName>
        <fullName evidence="5">Alpha/beta hydrolase fold-3 domain-containing protein</fullName>
    </recommendedName>
</protein>
<proteinExistence type="inferred from homology"/>
<sequence>MAARSSPPPPPPSTSISSPNPSSSSYDLDKSSRPSTDMEAFQLLGLLLPKVPLVIRVAIMHILRLSAPASYVDLRSELIVSITRSFLSTSRPWRITDTQKLSLRDPGIKGRIWVSTYASPVPPETGLRDALLEAIDDLRDHDAPKPRFRIPDFAPVEAEWTGYRAKAERGEALPEISEVEKYRAMMDECSSPTTVMYLHGGAFYLCDPSSHRPTAKKLAKLTGGRTYSVRYRLAPQYPFPAALLDAFVSYMTLLYPPPDAYHDAVAPEHIVFAGDSAGGNLVFSLTALLLHLRKKGNPVFWHGELRDIPLPAAICGNSPWVDLTQSATMWEGDKQAPFDYLPRAAPTDWHRMPPCSIWPTEPYRDHIYVDNDLVAHPLVTVAMVDSWVECPPVYICTGWELLALEGRWLAQKLVKDGVTVVFEEYEAMPHTFALVLRSIPTSKKCYDSWSSFIRQAVQDPSKIETRATTLKAKTLEVVERRFEELCEIGEEQMRDSIRAQAAGEVESKL</sequence>
<dbReference type="Proteomes" id="UP001175261">
    <property type="component" value="Unassembled WGS sequence"/>
</dbReference>
<evidence type="ECO:0000313" key="6">
    <source>
        <dbReference type="EMBL" id="KAK0382908.1"/>
    </source>
</evidence>
<dbReference type="PANTHER" id="PTHR48081">
    <property type="entry name" value="AB HYDROLASE SUPERFAMILY PROTEIN C4A8.06C"/>
    <property type="match status" value="1"/>
</dbReference>
<feature type="compositionally biased region" description="Low complexity" evidence="4">
    <location>
        <begin position="14"/>
        <end position="26"/>
    </location>
</feature>
<dbReference type="InterPro" id="IPR050300">
    <property type="entry name" value="GDXG_lipolytic_enzyme"/>
</dbReference>
<keyword evidence="2" id="KW-0378">Hydrolase</keyword>
<feature type="domain" description="Alpha/beta hydrolase fold-3" evidence="5">
    <location>
        <begin position="195"/>
        <end position="433"/>
    </location>
</feature>
<name>A0AA39L3L5_SARSR</name>
<gene>
    <name evidence="6" type="ORF">NLU13_8824</name>
</gene>
<accession>A0AA39L3L5</accession>
<reference evidence="6" key="1">
    <citation type="submission" date="2022-10" db="EMBL/GenBank/DDBJ databases">
        <title>Determination and structural analysis of whole genome sequence of Sarocladium strictum F4-1.</title>
        <authorList>
            <person name="Hu L."/>
            <person name="Jiang Y."/>
        </authorList>
    </citation>
    <scope>NUCLEOTIDE SEQUENCE</scope>
    <source>
        <strain evidence="6">F4-1</strain>
    </source>
</reference>
<dbReference type="GO" id="GO:0016787">
    <property type="term" value="F:hydrolase activity"/>
    <property type="evidence" value="ECO:0007669"/>
    <property type="project" value="UniProtKB-KW"/>
</dbReference>
<feature type="compositionally biased region" description="Pro residues" evidence="4">
    <location>
        <begin position="1"/>
        <end position="13"/>
    </location>
</feature>
<dbReference type="SUPFAM" id="SSF53474">
    <property type="entry name" value="alpha/beta-Hydrolases"/>
    <property type="match status" value="1"/>
</dbReference>
<dbReference type="PROSITE" id="PS01174">
    <property type="entry name" value="LIPASE_GDXG_SER"/>
    <property type="match status" value="1"/>
</dbReference>
<dbReference type="InterPro" id="IPR013094">
    <property type="entry name" value="AB_hydrolase_3"/>
</dbReference>
<dbReference type="InterPro" id="IPR033140">
    <property type="entry name" value="Lipase_GDXG_put_SER_AS"/>
</dbReference>
<feature type="region of interest" description="Disordered" evidence="4">
    <location>
        <begin position="1"/>
        <end position="33"/>
    </location>
</feature>
<feature type="active site" evidence="3">
    <location>
        <position position="276"/>
    </location>
</feature>
<dbReference type="PROSITE" id="PS01173">
    <property type="entry name" value="LIPASE_GDXG_HIS"/>
    <property type="match status" value="1"/>
</dbReference>
<evidence type="ECO:0000259" key="5">
    <source>
        <dbReference type="Pfam" id="PF07859"/>
    </source>
</evidence>
<evidence type="ECO:0000256" key="2">
    <source>
        <dbReference type="ARBA" id="ARBA00022801"/>
    </source>
</evidence>
<organism evidence="6 7">
    <name type="scientific">Sarocladium strictum</name>
    <name type="common">Black bundle disease fungus</name>
    <name type="synonym">Acremonium strictum</name>
    <dbReference type="NCBI Taxonomy" id="5046"/>
    <lineage>
        <taxon>Eukaryota</taxon>
        <taxon>Fungi</taxon>
        <taxon>Dikarya</taxon>
        <taxon>Ascomycota</taxon>
        <taxon>Pezizomycotina</taxon>
        <taxon>Sordariomycetes</taxon>
        <taxon>Hypocreomycetidae</taxon>
        <taxon>Hypocreales</taxon>
        <taxon>Sarocladiaceae</taxon>
        <taxon>Sarocladium</taxon>
    </lineage>
</organism>
<dbReference type="InterPro" id="IPR029058">
    <property type="entry name" value="AB_hydrolase_fold"/>
</dbReference>
<evidence type="ECO:0000313" key="7">
    <source>
        <dbReference type="Proteomes" id="UP001175261"/>
    </source>
</evidence>
<evidence type="ECO:0000256" key="3">
    <source>
        <dbReference type="PROSITE-ProRule" id="PRU10038"/>
    </source>
</evidence>